<reference evidence="1" key="1">
    <citation type="submission" date="2016-08" db="EMBL/GenBank/DDBJ databases">
        <title>Complete Genome Seqeunce of Paenibacillus sp. BIHB 4019 from tea rhizoplane.</title>
        <authorList>
            <person name="Thakur R."/>
            <person name="Swarnkar M.K."/>
            <person name="Gulati A."/>
        </authorList>
    </citation>
    <scope>NUCLEOTIDE SEQUENCE [LARGE SCALE GENOMIC DNA]</scope>
    <source>
        <strain evidence="1">BIHB4019</strain>
    </source>
</reference>
<dbReference type="EMBL" id="CP016808">
    <property type="protein sequence ID" value="ANY65607.1"/>
    <property type="molecule type" value="Genomic_DNA"/>
</dbReference>
<sequence>MIDLGPEDTSSTLKKERCDIALAHDFILISNHKFESFPVFSISEYMKKHPHRVVHVHDDMFGYMQDSLKWVETYNPVNNESELGFNYYGYSIIGKSGAATFLKVMEAWLLLFSQAPDEIKLTGWYTWTDDENPKQSGYYDKLSFSKIEVLNTLRKLIEFAIQVEAGDYKLIYNGI</sequence>
<name>A0A1B2DD34_9BACL</name>
<protein>
    <submittedName>
        <fullName evidence="1">Uncharacterized protein</fullName>
    </submittedName>
</protein>
<proteinExistence type="predicted"/>
<evidence type="ECO:0000313" key="1">
    <source>
        <dbReference type="EMBL" id="ANY65607.1"/>
    </source>
</evidence>
<dbReference type="AlphaFoldDB" id="A0A1B2DD34"/>
<organism evidence="1">
    <name type="scientific">Paenibacillus sp. BIHB 4019</name>
    <dbReference type="NCBI Taxonomy" id="1870819"/>
    <lineage>
        <taxon>Bacteria</taxon>
        <taxon>Bacillati</taxon>
        <taxon>Bacillota</taxon>
        <taxon>Bacilli</taxon>
        <taxon>Bacillales</taxon>
        <taxon>Paenibacillaceae</taxon>
        <taxon>Paenibacillus</taxon>
    </lineage>
</organism>
<gene>
    <name evidence="1" type="ORF">BBD42_03385</name>
</gene>
<accession>A0A1B2DD34</accession>